<comment type="caution">
    <text evidence="1">The sequence shown here is derived from an EMBL/GenBank/DDBJ whole genome shotgun (WGS) entry which is preliminary data.</text>
</comment>
<keyword evidence="2" id="KW-1185">Reference proteome</keyword>
<evidence type="ECO:0000313" key="2">
    <source>
        <dbReference type="Proteomes" id="UP001151760"/>
    </source>
</evidence>
<reference evidence="1" key="2">
    <citation type="submission" date="2022-01" db="EMBL/GenBank/DDBJ databases">
        <authorList>
            <person name="Yamashiro T."/>
            <person name="Shiraishi A."/>
            <person name="Satake H."/>
            <person name="Nakayama K."/>
        </authorList>
    </citation>
    <scope>NUCLEOTIDE SEQUENCE</scope>
</reference>
<sequence length="179" mass="21502">MVIIVLDEGINLEALQTKYLIIGWEVYSEDTMQFWKIIRVGNHTEVYQVFEDMLKNFNRDDLVKLWSLVQERYNSLGLTEDKEIELWVELKMLFEPNAENRLELQKYMHDPLKWWLYDMCPVYHVSTEKGQDIFMLVEKDYPLPKGLATLMLCNKLRVDQHSEMAYELLIKMYNIANRL</sequence>
<accession>A0ABQ5ED69</accession>
<dbReference type="EMBL" id="BQNB010016182">
    <property type="protein sequence ID" value="GJT48782.1"/>
    <property type="molecule type" value="Genomic_DNA"/>
</dbReference>
<evidence type="ECO:0000313" key="1">
    <source>
        <dbReference type="EMBL" id="GJT48782.1"/>
    </source>
</evidence>
<gene>
    <name evidence="1" type="ORF">Tco_0974939</name>
</gene>
<organism evidence="1 2">
    <name type="scientific">Tanacetum coccineum</name>
    <dbReference type="NCBI Taxonomy" id="301880"/>
    <lineage>
        <taxon>Eukaryota</taxon>
        <taxon>Viridiplantae</taxon>
        <taxon>Streptophyta</taxon>
        <taxon>Embryophyta</taxon>
        <taxon>Tracheophyta</taxon>
        <taxon>Spermatophyta</taxon>
        <taxon>Magnoliopsida</taxon>
        <taxon>eudicotyledons</taxon>
        <taxon>Gunneridae</taxon>
        <taxon>Pentapetalae</taxon>
        <taxon>asterids</taxon>
        <taxon>campanulids</taxon>
        <taxon>Asterales</taxon>
        <taxon>Asteraceae</taxon>
        <taxon>Asteroideae</taxon>
        <taxon>Anthemideae</taxon>
        <taxon>Anthemidinae</taxon>
        <taxon>Tanacetum</taxon>
    </lineage>
</organism>
<proteinExistence type="predicted"/>
<protein>
    <submittedName>
        <fullName evidence="1">Uncharacterized protein</fullName>
    </submittedName>
</protein>
<dbReference type="Proteomes" id="UP001151760">
    <property type="component" value="Unassembled WGS sequence"/>
</dbReference>
<name>A0ABQ5ED69_9ASTR</name>
<reference evidence="1" key="1">
    <citation type="journal article" date="2022" name="Int. J. Mol. Sci.">
        <title>Draft Genome of Tanacetum Coccineum: Genomic Comparison of Closely Related Tanacetum-Family Plants.</title>
        <authorList>
            <person name="Yamashiro T."/>
            <person name="Shiraishi A."/>
            <person name="Nakayama K."/>
            <person name="Satake H."/>
        </authorList>
    </citation>
    <scope>NUCLEOTIDE SEQUENCE</scope>
</reference>